<dbReference type="GO" id="GO:0016020">
    <property type="term" value="C:membrane"/>
    <property type="evidence" value="ECO:0007669"/>
    <property type="project" value="UniProtKB-SubCell"/>
</dbReference>
<feature type="transmembrane region" description="Helical" evidence="9">
    <location>
        <begin position="197"/>
        <end position="219"/>
    </location>
</feature>
<keyword evidence="8 9" id="KW-0472">Membrane</keyword>
<evidence type="ECO:0000256" key="2">
    <source>
        <dbReference type="ARBA" id="ARBA00008807"/>
    </source>
</evidence>
<feature type="transmembrane region" description="Helical" evidence="9">
    <location>
        <begin position="171"/>
        <end position="191"/>
    </location>
</feature>
<keyword evidence="11" id="KW-1185">Reference proteome</keyword>
<proteinExistence type="inferred from homology"/>
<evidence type="ECO:0000256" key="9">
    <source>
        <dbReference type="SAM" id="Phobius"/>
    </source>
</evidence>
<dbReference type="GO" id="GO:0035673">
    <property type="term" value="F:oligopeptide transmembrane transporter activity"/>
    <property type="evidence" value="ECO:0007669"/>
    <property type="project" value="InterPro"/>
</dbReference>
<evidence type="ECO:0000313" key="11">
    <source>
        <dbReference type="Proteomes" id="UP001295740"/>
    </source>
</evidence>
<comment type="caution">
    <text evidence="10">The sequence shown here is derived from an EMBL/GenBank/DDBJ whole genome shotgun (WGS) entry which is preliminary data.</text>
</comment>
<dbReference type="GO" id="GO:0015031">
    <property type="term" value="P:protein transport"/>
    <property type="evidence" value="ECO:0007669"/>
    <property type="project" value="UniProtKB-KW"/>
</dbReference>
<gene>
    <name evidence="10" type="ORF">KHLLAP_LOCUS14607</name>
</gene>
<protein>
    <submittedName>
        <fullName evidence="10">Uu.00g022580.m01.CDS01</fullName>
    </submittedName>
</protein>
<evidence type="ECO:0000256" key="7">
    <source>
        <dbReference type="ARBA" id="ARBA00022989"/>
    </source>
</evidence>
<comment type="similarity">
    <text evidence="2">Belongs to the oligopeptide OPT transporter family.</text>
</comment>
<dbReference type="InterPro" id="IPR004648">
    <property type="entry name" value="Oligpept_transpt"/>
</dbReference>
<keyword evidence="3" id="KW-0813">Transport</keyword>
<dbReference type="Proteomes" id="UP001295740">
    <property type="component" value="Unassembled WGS sequence"/>
</dbReference>
<evidence type="ECO:0000256" key="4">
    <source>
        <dbReference type="ARBA" id="ARBA00022692"/>
    </source>
</evidence>
<dbReference type="AlphaFoldDB" id="A0AAI8VZV2"/>
<feature type="transmembrane region" description="Helical" evidence="9">
    <location>
        <begin position="349"/>
        <end position="371"/>
    </location>
</feature>
<evidence type="ECO:0000313" key="10">
    <source>
        <dbReference type="EMBL" id="CAJ2514139.1"/>
    </source>
</evidence>
<feature type="transmembrane region" description="Helical" evidence="9">
    <location>
        <begin position="452"/>
        <end position="475"/>
    </location>
</feature>
<evidence type="ECO:0000256" key="1">
    <source>
        <dbReference type="ARBA" id="ARBA00004141"/>
    </source>
</evidence>
<keyword evidence="5" id="KW-0571">Peptide transport</keyword>
<feature type="transmembrane region" description="Helical" evidence="9">
    <location>
        <begin position="422"/>
        <end position="440"/>
    </location>
</feature>
<dbReference type="PANTHER" id="PTHR22601">
    <property type="entry name" value="ISP4 LIKE PROTEIN"/>
    <property type="match status" value="1"/>
</dbReference>
<keyword evidence="6" id="KW-0653">Protein transport</keyword>
<evidence type="ECO:0000256" key="8">
    <source>
        <dbReference type="ARBA" id="ARBA00023136"/>
    </source>
</evidence>
<keyword evidence="4 9" id="KW-0812">Transmembrane</keyword>
<evidence type="ECO:0000256" key="6">
    <source>
        <dbReference type="ARBA" id="ARBA00022927"/>
    </source>
</evidence>
<dbReference type="EMBL" id="CAUWAG010000020">
    <property type="protein sequence ID" value="CAJ2514139.1"/>
    <property type="molecule type" value="Genomic_DNA"/>
</dbReference>
<accession>A0AAI8VZV2</accession>
<evidence type="ECO:0000256" key="5">
    <source>
        <dbReference type="ARBA" id="ARBA00022856"/>
    </source>
</evidence>
<dbReference type="NCBIfam" id="TIGR00728">
    <property type="entry name" value="OPT_sfam"/>
    <property type="match status" value="1"/>
</dbReference>
<dbReference type="Pfam" id="PF03169">
    <property type="entry name" value="OPT"/>
    <property type="match status" value="1"/>
</dbReference>
<dbReference type="InterPro" id="IPR004813">
    <property type="entry name" value="OPT"/>
</dbReference>
<name>A0AAI8VZV2_9PEZI</name>
<evidence type="ECO:0000256" key="3">
    <source>
        <dbReference type="ARBA" id="ARBA00022448"/>
    </source>
</evidence>
<keyword evidence="7 9" id="KW-1133">Transmembrane helix</keyword>
<sequence length="524" mass="58680">MITGFWGGMGFNPWATFDWNVAGHGFLVTPFFSTAQQYVARVLSGLFIIGMYWGNTCWSAYMPINSNESFANDGKKYNVTRIANKAGDGVDLDAYKAYGPPFFSGANVFGQGAWFAWYPMTLFSVSIQHWDGLKKSAIEMYKGVRHRRSIYETFHDPHTRIMKAYPEVPDWWFACVLLLSLALGIVALTVWPLTVPVWALFAVVGISAIMLIPSVLLLASANIGMGFNALFQLLGGVWFVGKPEASIILTAFGQNFNAQADSYITDQKMGHYAKVPPRAVFRGQVISILCNCFIFVGMLDWMVVNFDNGALCQWSNAQHFVCADAVLVYASAIEYGAFGVKNMFELYPILPWCFFIGSVVGIAWGVSRRYVPAIRAYVQRRLPGDMSSTLEKYLFRPLSYLYWFEPAVFWTGALNWTGGNNLSYATNGLYVSFVFMCYIKRHYGAWWEKYNYLVEAGFGVGVALSAIVQTFAFAFTGIELTWWGNTVSKAGVDYQAYNQNATLLTLPASGYFGPSPDQYPMKFT</sequence>
<organism evidence="10 11">
    <name type="scientific">Anthostomella pinea</name>
    <dbReference type="NCBI Taxonomy" id="933095"/>
    <lineage>
        <taxon>Eukaryota</taxon>
        <taxon>Fungi</taxon>
        <taxon>Dikarya</taxon>
        <taxon>Ascomycota</taxon>
        <taxon>Pezizomycotina</taxon>
        <taxon>Sordariomycetes</taxon>
        <taxon>Xylariomycetidae</taxon>
        <taxon>Xylariales</taxon>
        <taxon>Xylariaceae</taxon>
        <taxon>Anthostomella</taxon>
    </lineage>
</organism>
<comment type="subcellular location">
    <subcellularLocation>
        <location evidence="1">Membrane</location>
        <topology evidence="1">Multi-pass membrane protein</topology>
    </subcellularLocation>
</comment>
<feature type="transmembrane region" description="Helical" evidence="9">
    <location>
        <begin position="279"/>
        <end position="299"/>
    </location>
</feature>
<reference evidence="10" key="1">
    <citation type="submission" date="2023-10" db="EMBL/GenBank/DDBJ databases">
        <authorList>
            <person name="Hackl T."/>
        </authorList>
    </citation>
    <scope>NUCLEOTIDE SEQUENCE</scope>
</reference>